<dbReference type="InterPro" id="IPR000641">
    <property type="entry name" value="CbxX/CfxQ"/>
</dbReference>
<evidence type="ECO:0000259" key="5">
    <source>
        <dbReference type="SMART" id="SM00382"/>
    </source>
</evidence>
<dbReference type="CDD" id="cd00009">
    <property type="entry name" value="AAA"/>
    <property type="match status" value="1"/>
</dbReference>
<evidence type="ECO:0000313" key="6">
    <source>
        <dbReference type="EMBL" id="ALP95006.1"/>
    </source>
</evidence>
<dbReference type="STRING" id="1297617.IB211_02615c"/>
<dbReference type="AlphaFoldDB" id="A0A0S2W6Q4"/>
<gene>
    <name evidence="6" type="ORF">IB211_02615c</name>
</gene>
<feature type="region of interest" description="Disordered" evidence="4">
    <location>
        <begin position="466"/>
        <end position="486"/>
    </location>
</feature>
<keyword evidence="2" id="KW-0547">Nucleotide-binding</keyword>
<dbReference type="InterPro" id="IPR027417">
    <property type="entry name" value="P-loop_NTPase"/>
</dbReference>
<dbReference type="FunFam" id="3.40.50.300:FF:000216">
    <property type="entry name" value="Type VII secretion ATPase EccA"/>
    <property type="match status" value="1"/>
</dbReference>
<dbReference type="RefSeq" id="WP_058118278.1">
    <property type="nucleotide sequence ID" value="NZ_CP011307.1"/>
</dbReference>
<dbReference type="Pfam" id="PF00004">
    <property type="entry name" value="AAA"/>
    <property type="match status" value="1"/>
</dbReference>
<evidence type="ECO:0000313" key="7">
    <source>
        <dbReference type="Proteomes" id="UP000064844"/>
    </source>
</evidence>
<feature type="compositionally biased region" description="Basic and acidic residues" evidence="4">
    <location>
        <begin position="470"/>
        <end position="486"/>
    </location>
</feature>
<dbReference type="SUPFAM" id="SSF52540">
    <property type="entry name" value="P-loop containing nucleoside triphosphate hydrolases"/>
    <property type="match status" value="1"/>
</dbReference>
<dbReference type="GO" id="GO:0005524">
    <property type="term" value="F:ATP binding"/>
    <property type="evidence" value="ECO:0007669"/>
    <property type="project" value="UniProtKB-KW"/>
</dbReference>
<dbReference type="InterPro" id="IPR003959">
    <property type="entry name" value="ATPase_AAA_core"/>
</dbReference>
<reference evidence="6 7" key="1">
    <citation type="journal article" date="2015" name="Nat. Commun.">
        <title>Production of butyrate from lysine and the Amadori product fructoselysine by a human gut commensal.</title>
        <authorList>
            <person name="Bui T.P."/>
            <person name="Ritari J."/>
            <person name="Boeren S."/>
            <person name="de Waard P."/>
            <person name="Plugge C.M."/>
            <person name="de Vos W.M."/>
        </authorList>
    </citation>
    <scope>NUCLEOTIDE SEQUENCE [LARGE SCALE GENOMIC DNA]</scope>
    <source>
        <strain evidence="6 7">AF211</strain>
    </source>
</reference>
<dbReference type="PRINTS" id="PR00819">
    <property type="entry name" value="CBXCFQXSUPER"/>
</dbReference>
<protein>
    <submittedName>
        <fullName evidence="6">AAA ATPase, central region</fullName>
    </submittedName>
</protein>
<comment type="similarity">
    <text evidence="1">Belongs to the CbxX/CfxQ family.</text>
</comment>
<name>A0A0S2W6Q4_9FIRM</name>
<dbReference type="Pfam" id="PF17866">
    <property type="entry name" value="AAA_lid_6"/>
    <property type="match status" value="1"/>
</dbReference>
<evidence type="ECO:0000256" key="2">
    <source>
        <dbReference type="ARBA" id="ARBA00022741"/>
    </source>
</evidence>
<evidence type="ECO:0000256" key="4">
    <source>
        <dbReference type="SAM" id="MobiDB-lite"/>
    </source>
</evidence>
<dbReference type="Gene3D" id="1.10.8.60">
    <property type="match status" value="1"/>
</dbReference>
<dbReference type="PRINTS" id="PR00820">
    <property type="entry name" value="CBXXCFQX"/>
</dbReference>
<dbReference type="PANTHER" id="PTHR43392:SF2">
    <property type="entry name" value="AAA-TYPE ATPASE FAMILY PROTEIN _ ANKYRIN REPEAT FAMILY PROTEIN"/>
    <property type="match status" value="1"/>
</dbReference>
<dbReference type="SMART" id="SM00382">
    <property type="entry name" value="AAA"/>
    <property type="match status" value="1"/>
</dbReference>
<sequence length="486" mass="53740">MKGAMTAAAMHKQYSDGVAAFRQHIANPAMRQKFNADADEFMRLCALGVWQADGGNVTPQHVEYYNAIYCKGNPAPAALFWELSTAVADYSGFEAPGFFQKMREYDKAYGQKTSRRFVDLLTLMLLLFAAVDGAVSDREAEFVNACADKLSALCDRDGLPDDKPKLDADVFVTRRGGQSSQPEGDAPAMSKEDPVPVGDQAEPEVSLEELLAQLDELCGLEQVKKDVKSLINLVKVRRLREKEGLPVPPMSLHLVFMGNPGTGKTTVARLLARIYHAIGVLSKGQLVEVDRSGLVAGFVGQTAIKTNEVIQKALGGVLFIDEAYALTSHDNANDFGREAIETLLKGMEDHRADLIVIVAGYTELMGEFIHANPGLESRFNKYFYFEDYNGGQLLEIFQSMCKKNGYTLDDEAERYAETLFQTLYEQRDENFGNARDVRNLFERAVSRQSDRVAALEAPTKEQLMELAAGDLREEESPGEERNGAEA</sequence>
<dbReference type="Gene3D" id="3.40.50.300">
    <property type="entry name" value="P-loop containing nucleotide triphosphate hydrolases"/>
    <property type="match status" value="1"/>
</dbReference>
<dbReference type="KEGG" id="ibu:IB211_02615c"/>
<dbReference type="eggNOG" id="COG0464">
    <property type="taxonomic scope" value="Bacteria"/>
</dbReference>
<accession>A0A0S2W6Q4</accession>
<organism evidence="6 7">
    <name type="scientific">Intestinimonas butyriciproducens</name>
    <dbReference type="NCBI Taxonomy" id="1297617"/>
    <lineage>
        <taxon>Bacteria</taxon>
        <taxon>Bacillati</taxon>
        <taxon>Bacillota</taxon>
        <taxon>Clostridia</taxon>
        <taxon>Eubacteriales</taxon>
        <taxon>Intestinimonas</taxon>
    </lineage>
</organism>
<proteinExistence type="inferred from homology"/>
<dbReference type="EMBL" id="CP011307">
    <property type="protein sequence ID" value="ALP95006.1"/>
    <property type="molecule type" value="Genomic_DNA"/>
</dbReference>
<dbReference type="InterPro" id="IPR050773">
    <property type="entry name" value="CbxX/CfxQ_RuBisCO_ESX"/>
</dbReference>
<dbReference type="InterPro" id="IPR041627">
    <property type="entry name" value="AAA_lid_6"/>
</dbReference>
<dbReference type="GO" id="GO:0016887">
    <property type="term" value="F:ATP hydrolysis activity"/>
    <property type="evidence" value="ECO:0007669"/>
    <property type="project" value="InterPro"/>
</dbReference>
<feature type="domain" description="AAA+ ATPase" evidence="5">
    <location>
        <begin position="250"/>
        <end position="389"/>
    </location>
</feature>
<keyword evidence="7" id="KW-1185">Reference proteome</keyword>
<dbReference type="PANTHER" id="PTHR43392">
    <property type="entry name" value="AAA-TYPE ATPASE FAMILY PROTEIN / ANKYRIN REPEAT FAMILY PROTEIN"/>
    <property type="match status" value="1"/>
</dbReference>
<reference evidence="7" key="2">
    <citation type="submission" date="2015-04" db="EMBL/GenBank/DDBJ databases">
        <title>A butyrogenic pathway from the amino acid lysine in a human gut commensal.</title>
        <authorList>
            <person name="de Vos W.M."/>
            <person name="Bui N.T.P."/>
            <person name="Plugge C.M."/>
            <person name="Ritari J."/>
        </authorList>
    </citation>
    <scope>NUCLEOTIDE SEQUENCE [LARGE SCALE GENOMIC DNA]</scope>
    <source>
        <strain evidence="7">AF211</strain>
    </source>
</reference>
<dbReference type="InterPro" id="IPR003593">
    <property type="entry name" value="AAA+_ATPase"/>
</dbReference>
<evidence type="ECO:0000256" key="3">
    <source>
        <dbReference type="ARBA" id="ARBA00022840"/>
    </source>
</evidence>
<dbReference type="Proteomes" id="UP000064844">
    <property type="component" value="Chromosome"/>
</dbReference>
<evidence type="ECO:0000256" key="1">
    <source>
        <dbReference type="ARBA" id="ARBA00010378"/>
    </source>
</evidence>
<feature type="region of interest" description="Disordered" evidence="4">
    <location>
        <begin position="174"/>
        <end position="202"/>
    </location>
</feature>
<dbReference type="PATRIC" id="fig|1297617.4.peg.2691"/>
<dbReference type="InterPro" id="IPR000470">
    <property type="entry name" value="CbxX/CfqX_mono"/>
</dbReference>
<keyword evidence="3" id="KW-0067">ATP-binding</keyword>